<dbReference type="AlphaFoldDB" id="A0A9W7L987"/>
<dbReference type="GO" id="GO:0016020">
    <property type="term" value="C:membrane"/>
    <property type="evidence" value="ECO:0007669"/>
    <property type="project" value="UniProtKB-SubCell"/>
</dbReference>
<feature type="transmembrane region" description="Helical" evidence="6">
    <location>
        <begin position="453"/>
        <end position="470"/>
    </location>
</feature>
<keyword evidence="3 6" id="KW-1133">Transmembrane helix</keyword>
<keyword evidence="4 6" id="KW-0472">Membrane</keyword>
<feature type="transmembrane region" description="Helical" evidence="6">
    <location>
        <begin position="513"/>
        <end position="535"/>
    </location>
</feature>
<feature type="transmembrane region" description="Helical" evidence="6">
    <location>
        <begin position="386"/>
        <end position="407"/>
    </location>
</feature>
<feature type="region of interest" description="Disordered" evidence="5">
    <location>
        <begin position="135"/>
        <end position="161"/>
    </location>
</feature>
<evidence type="ECO:0000313" key="8">
    <source>
        <dbReference type="Proteomes" id="UP001165065"/>
    </source>
</evidence>
<evidence type="ECO:0008006" key="9">
    <source>
        <dbReference type="Google" id="ProtNLM"/>
    </source>
</evidence>
<dbReference type="PANTHER" id="PTHR23510:SF64">
    <property type="entry name" value="INNER MEMBRANE TRANSPORT PROTEIN YAJR"/>
    <property type="match status" value="1"/>
</dbReference>
<evidence type="ECO:0000256" key="3">
    <source>
        <dbReference type="ARBA" id="ARBA00022989"/>
    </source>
</evidence>
<sequence>MVNFERALNSAKDPLFLSSSAGPSPYLNYSDLKSMIEAARYRRDRINDFRKAEVTPQQLNYNHYEGEMVQGPVEKDLLYEDQERGGNRPRTMSHDERVGGKMEGGVSTDANTPNKYGTLKYGSVNDIGQMSSSYPSKSSTTIIKPNKSTSSIHHPPKSTQTSVTWMLPGAIKNIEESKFVSTLNSEVTKICAFYLVQLGLICEGFRSGRGGDMGESIDRLAVFVGVNLTGVRKILKKYDKVVNEGRDEGKLTGRFFRMRGTSNCFDALACLCRCSGLRAVASMYGAEEGKSVEVEKEVKRKIERLDLWVETNARHFGDQLGTNNGAGVINSLIASGGGGELSNEREFVRRMHKEEEDDGMEGGNFVREEEMRKVGKVERVRRGRTFNTSLVINLTSTFLYMTNYYVVGPTSSKYMSTLGGSESSAGFLIGMTPLFALVSAVFYSTWTNRTFKAPLIFSALMLVAGNLLYASALKEGSITMVLVGRAMTGLGGPRGINRRYIADTTTVEGRTKVSAAFVAAGGMGMAVGPGMAVFLEHFDFKVGGGEEIWFNGMTGPGYVMGAAWTLYLLVLVVGFKEPKRNYGDWKEKGKGEKESLLGEGEAGSKVKEVGLFSSCREAMSLITLPVILTIALLFVNKFVTEETMSSANIIGKSRFGWDVADVGSLSAGIGMLVVPLTIAVGTASRWYEDRYLLKYLLQFATFGVLLLIDFSQLFRLGTPYANMNPWRREVIYFTKPNTFKYVLGNVIVFCGLQASESVTMSTLSKVVSPKLAAGTFNSGLLATEMGTLGRALGDAYISVSGIIDLEGMLNMLFVPALVLLVASLVAIERHFKVLAC</sequence>
<evidence type="ECO:0000313" key="7">
    <source>
        <dbReference type="EMBL" id="GMI39519.1"/>
    </source>
</evidence>
<feature type="transmembrane region" description="Helical" evidence="6">
    <location>
        <begin position="695"/>
        <end position="714"/>
    </location>
</feature>
<feature type="transmembrane region" description="Helical" evidence="6">
    <location>
        <begin position="659"/>
        <end position="683"/>
    </location>
</feature>
<feature type="transmembrane region" description="Helical" evidence="6">
    <location>
        <begin position="621"/>
        <end position="639"/>
    </location>
</feature>
<dbReference type="Pfam" id="PF07690">
    <property type="entry name" value="MFS_1"/>
    <property type="match status" value="1"/>
</dbReference>
<gene>
    <name evidence="7" type="ORF">TrCOL_g11748</name>
</gene>
<proteinExistence type="predicted"/>
<feature type="compositionally biased region" description="Polar residues" evidence="5">
    <location>
        <begin position="140"/>
        <end position="161"/>
    </location>
</feature>
<feature type="region of interest" description="Disordered" evidence="5">
    <location>
        <begin position="82"/>
        <end position="117"/>
    </location>
</feature>
<feature type="transmembrane region" description="Helical" evidence="6">
    <location>
        <begin position="476"/>
        <end position="492"/>
    </location>
</feature>
<accession>A0A9W7L987</accession>
<comment type="subcellular location">
    <subcellularLocation>
        <location evidence="1">Membrane</location>
        <topology evidence="1">Multi-pass membrane protein</topology>
    </subcellularLocation>
</comment>
<keyword evidence="2 6" id="KW-0812">Transmembrane</keyword>
<evidence type="ECO:0000256" key="6">
    <source>
        <dbReference type="SAM" id="Phobius"/>
    </source>
</evidence>
<feature type="compositionally biased region" description="Basic and acidic residues" evidence="5">
    <location>
        <begin position="82"/>
        <end position="100"/>
    </location>
</feature>
<dbReference type="PANTHER" id="PTHR23510">
    <property type="entry name" value="INNER MEMBRANE TRANSPORT PROTEIN YAJR"/>
    <property type="match status" value="1"/>
</dbReference>
<comment type="caution">
    <text evidence="7">The sequence shown here is derived from an EMBL/GenBank/DDBJ whole genome shotgun (WGS) entry which is preliminary data.</text>
</comment>
<feature type="transmembrane region" description="Helical" evidence="6">
    <location>
        <begin position="427"/>
        <end position="446"/>
    </location>
</feature>
<dbReference type="Gene3D" id="1.20.1250.20">
    <property type="entry name" value="MFS general substrate transporter like domains"/>
    <property type="match status" value="1"/>
</dbReference>
<name>A0A9W7L987_9STRA</name>
<dbReference type="Proteomes" id="UP001165065">
    <property type="component" value="Unassembled WGS sequence"/>
</dbReference>
<keyword evidence="8" id="KW-1185">Reference proteome</keyword>
<dbReference type="InterPro" id="IPR011701">
    <property type="entry name" value="MFS"/>
</dbReference>
<dbReference type="GO" id="GO:0022857">
    <property type="term" value="F:transmembrane transporter activity"/>
    <property type="evidence" value="ECO:0007669"/>
    <property type="project" value="InterPro"/>
</dbReference>
<dbReference type="InterPro" id="IPR036259">
    <property type="entry name" value="MFS_trans_sf"/>
</dbReference>
<feature type="transmembrane region" description="Helical" evidence="6">
    <location>
        <begin position="555"/>
        <end position="575"/>
    </location>
</feature>
<dbReference type="InterPro" id="IPR051068">
    <property type="entry name" value="MFS_Domain-Containing_Protein"/>
</dbReference>
<evidence type="ECO:0000256" key="1">
    <source>
        <dbReference type="ARBA" id="ARBA00004141"/>
    </source>
</evidence>
<organism evidence="7 8">
    <name type="scientific">Triparma columacea</name>
    <dbReference type="NCBI Taxonomy" id="722753"/>
    <lineage>
        <taxon>Eukaryota</taxon>
        <taxon>Sar</taxon>
        <taxon>Stramenopiles</taxon>
        <taxon>Ochrophyta</taxon>
        <taxon>Bolidophyceae</taxon>
        <taxon>Parmales</taxon>
        <taxon>Triparmaceae</taxon>
        <taxon>Triparma</taxon>
    </lineage>
</organism>
<evidence type="ECO:0000256" key="2">
    <source>
        <dbReference type="ARBA" id="ARBA00022692"/>
    </source>
</evidence>
<reference evidence="8" key="1">
    <citation type="journal article" date="2023" name="Commun. Biol.">
        <title>Genome analysis of Parmales, the sister group of diatoms, reveals the evolutionary specialization of diatoms from phago-mixotrophs to photoautotrophs.</title>
        <authorList>
            <person name="Ban H."/>
            <person name="Sato S."/>
            <person name="Yoshikawa S."/>
            <person name="Yamada K."/>
            <person name="Nakamura Y."/>
            <person name="Ichinomiya M."/>
            <person name="Sato N."/>
            <person name="Blanc-Mathieu R."/>
            <person name="Endo H."/>
            <person name="Kuwata A."/>
            <person name="Ogata H."/>
        </authorList>
    </citation>
    <scope>NUCLEOTIDE SEQUENCE [LARGE SCALE GENOMIC DNA]</scope>
</reference>
<evidence type="ECO:0000256" key="4">
    <source>
        <dbReference type="ARBA" id="ARBA00023136"/>
    </source>
</evidence>
<protein>
    <recommendedName>
        <fullName evidence="9">SPX domain-containing protein</fullName>
    </recommendedName>
</protein>
<dbReference type="SUPFAM" id="SSF103473">
    <property type="entry name" value="MFS general substrate transporter"/>
    <property type="match status" value="1"/>
</dbReference>
<evidence type="ECO:0000256" key="5">
    <source>
        <dbReference type="SAM" id="MobiDB-lite"/>
    </source>
</evidence>
<feature type="transmembrane region" description="Helical" evidence="6">
    <location>
        <begin position="808"/>
        <end position="827"/>
    </location>
</feature>
<dbReference type="OrthoDB" id="5588846at2759"/>
<dbReference type="EMBL" id="BRYA01000105">
    <property type="protein sequence ID" value="GMI39519.1"/>
    <property type="molecule type" value="Genomic_DNA"/>
</dbReference>